<reference evidence="7" key="1">
    <citation type="submission" date="2019-07" db="EMBL/GenBank/DDBJ databases">
        <authorList>
            <person name="De-Chao Zhang Q."/>
        </authorList>
    </citation>
    <scope>NUCLEOTIDE SEQUENCE</scope>
    <source>
        <strain evidence="7">TP-CH-4</strain>
    </source>
</reference>
<dbReference type="RefSeq" id="WP_152572628.1">
    <property type="nucleotide sequence ID" value="NZ_VIKU02000001.1"/>
</dbReference>
<feature type="domain" description="Helicase ATP-binding" evidence="5">
    <location>
        <begin position="157"/>
        <end position="332"/>
    </location>
</feature>
<dbReference type="InterPro" id="IPR027417">
    <property type="entry name" value="P-loop_NTPase"/>
</dbReference>
<dbReference type="SMART" id="SM00490">
    <property type="entry name" value="HELICc"/>
    <property type="match status" value="1"/>
</dbReference>
<evidence type="ECO:0000256" key="2">
    <source>
        <dbReference type="ARBA" id="ARBA00022801"/>
    </source>
</evidence>
<evidence type="ECO:0000313" key="8">
    <source>
        <dbReference type="Proteomes" id="UP000707206"/>
    </source>
</evidence>
<dbReference type="PROSITE" id="PS51192">
    <property type="entry name" value="HELICASE_ATP_BIND_1"/>
    <property type="match status" value="1"/>
</dbReference>
<dbReference type="PANTHER" id="PTHR47961">
    <property type="entry name" value="DNA POLYMERASE THETA, PUTATIVE (AFU_ORTHOLOGUE AFUA_1G05260)-RELATED"/>
    <property type="match status" value="1"/>
</dbReference>
<keyword evidence="3 7" id="KW-0347">Helicase</keyword>
<accession>A0A967AV30</accession>
<dbReference type="GO" id="GO:0016787">
    <property type="term" value="F:hydrolase activity"/>
    <property type="evidence" value="ECO:0007669"/>
    <property type="project" value="UniProtKB-KW"/>
</dbReference>
<evidence type="ECO:0000259" key="5">
    <source>
        <dbReference type="PROSITE" id="PS51192"/>
    </source>
</evidence>
<dbReference type="GO" id="GO:0005524">
    <property type="term" value="F:ATP binding"/>
    <property type="evidence" value="ECO:0007669"/>
    <property type="project" value="UniProtKB-KW"/>
</dbReference>
<dbReference type="SMART" id="SM00487">
    <property type="entry name" value="DEXDc"/>
    <property type="match status" value="1"/>
</dbReference>
<gene>
    <name evidence="7" type="ORF">FK220_002130</name>
</gene>
<evidence type="ECO:0000256" key="4">
    <source>
        <dbReference type="ARBA" id="ARBA00022840"/>
    </source>
</evidence>
<dbReference type="GO" id="GO:0003676">
    <property type="term" value="F:nucleic acid binding"/>
    <property type="evidence" value="ECO:0007669"/>
    <property type="project" value="InterPro"/>
</dbReference>
<organism evidence="7 8">
    <name type="scientific">Pelagihabitans pacificus</name>
    <dbReference type="NCBI Taxonomy" id="2696054"/>
    <lineage>
        <taxon>Bacteria</taxon>
        <taxon>Pseudomonadati</taxon>
        <taxon>Bacteroidota</taxon>
        <taxon>Flavobacteriia</taxon>
        <taxon>Flavobacteriales</taxon>
        <taxon>Flavobacteriaceae</taxon>
        <taxon>Pelagihabitans</taxon>
    </lineage>
</organism>
<dbReference type="Proteomes" id="UP000707206">
    <property type="component" value="Unassembled WGS sequence"/>
</dbReference>
<dbReference type="AlphaFoldDB" id="A0A967AV30"/>
<keyword evidence="4" id="KW-0067">ATP-binding</keyword>
<dbReference type="Pfam" id="PF00270">
    <property type="entry name" value="DEAD"/>
    <property type="match status" value="1"/>
</dbReference>
<evidence type="ECO:0000256" key="3">
    <source>
        <dbReference type="ARBA" id="ARBA00022806"/>
    </source>
</evidence>
<keyword evidence="8" id="KW-1185">Reference proteome</keyword>
<protein>
    <submittedName>
        <fullName evidence="7">DEAD/DEAH box helicase</fullName>
    </submittedName>
</protein>
<sequence>MASTYESARYHPVLRSVLRSLVINQFTKEYNLPEHEVEINPEDFRKAAWLATICANSENEKHQFIAATFAKLTYLQSPNDESRTQLAYTILSRTGNLAASRHLETVFEITEEKTDDKQFKKSFGGALDLELGTKRNINRIEIKNQSYFVTDFQRKLWDNLQEHNNIAISAPTSAGKSFFIQHFIGTLFGKNEEFKVLYIVPTKALISQSSDTFRKMLNGQDIAVKTAFVEEPVTKENESNQSTKSKKEIYCVTPERCLKLIQQGRKGSFKPHFIFIDEIQNVETNDNRAVLFEYVLAEFTKIWDEAKILFAGPFIKNGKELYKKLISLTAEEVTTYLPPVYQLRLTVRVQKKGFKVLIHLGSGNKRYEIEIPQKNNLGAGSNKFFLAPVVMRFGKSDGNLIYAPKSNYCEGYAIEFIKELNKQGKANQNLHPAVMDLIELLKDEIHPNYYLIYCLKYKVAFHHGKLPDMVKNEIEYLFEQGHIDYLFCTSTLLQGVNLPAPRMFLISPTKDTTSLSPFEFGNLIGRAGRIKNSMVGTVLCVETDPENSWSLDYFDAEYTKEVVPTTDRSLNKTSEEIINTLVREPRLLKHTGAEYTGVLLKQKYLIGEDTLRSYLLEKQVDDNISELIITEVSKQFEEILIPSSIAELNPTIDPLLQNKLYKEIKEDGIKNWVLIDEEGGNPNYSSKRMTRIAAEQLPYEQRNFYFQFESLLLRMDEIFAIWKEASMRRVGMGTKKMAYFGNTWLNSLPISKLIENDLKYHQVDLSKPLSLEKLKVINSHINGVININSVIVTYILVKYFKLLSDILDSLMTQVQKEQFGRTLRLPTMLELGTRKIEVLIMVSLGIPRPIALRTAHFIPEKNRETPIKWLESITTTKSLRMKRFYLRFLHRKGYLPNLREDEVKRLFS</sequence>
<evidence type="ECO:0000256" key="1">
    <source>
        <dbReference type="ARBA" id="ARBA00022741"/>
    </source>
</evidence>
<dbReference type="InterPro" id="IPR001650">
    <property type="entry name" value="Helicase_C-like"/>
</dbReference>
<dbReference type="PANTHER" id="PTHR47961:SF6">
    <property type="entry name" value="DNA-DIRECTED DNA POLYMERASE"/>
    <property type="match status" value="1"/>
</dbReference>
<keyword evidence="2" id="KW-0378">Hydrolase</keyword>
<dbReference type="InterPro" id="IPR050474">
    <property type="entry name" value="Hel308_SKI2-like"/>
</dbReference>
<comment type="caution">
    <text evidence="7">The sequence shown here is derived from an EMBL/GenBank/DDBJ whole genome shotgun (WGS) entry which is preliminary data.</text>
</comment>
<dbReference type="Gene3D" id="3.40.50.300">
    <property type="entry name" value="P-loop containing nucleotide triphosphate hydrolases"/>
    <property type="match status" value="2"/>
</dbReference>
<feature type="domain" description="Helicase C-terminal" evidence="6">
    <location>
        <begin position="412"/>
        <end position="586"/>
    </location>
</feature>
<dbReference type="PROSITE" id="PS51194">
    <property type="entry name" value="HELICASE_CTER"/>
    <property type="match status" value="1"/>
</dbReference>
<evidence type="ECO:0000313" key="7">
    <source>
        <dbReference type="EMBL" id="NHF58122.1"/>
    </source>
</evidence>
<dbReference type="EMBL" id="VIKU02000001">
    <property type="protein sequence ID" value="NHF58122.1"/>
    <property type="molecule type" value="Genomic_DNA"/>
</dbReference>
<proteinExistence type="predicted"/>
<keyword evidence="1" id="KW-0547">Nucleotide-binding</keyword>
<dbReference type="InterPro" id="IPR014001">
    <property type="entry name" value="Helicase_ATP-bd"/>
</dbReference>
<name>A0A967AV30_9FLAO</name>
<dbReference type="Pfam" id="PF00271">
    <property type="entry name" value="Helicase_C"/>
    <property type="match status" value="1"/>
</dbReference>
<dbReference type="GO" id="GO:0004386">
    <property type="term" value="F:helicase activity"/>
    <property type="evidence" value="ECO:0007669"/>
    <property type="project" value="UniProtKB-KW"/>
</dbReference>
<dbReference type="SUPFAM" id="SSF52540">
    <property type="entry name" value="P-loop containing nucleoside triphosphate hydrolases"/>
    <property type="match status" value="2"/>
</dbReference>
<evidence type="ECO:0000259" key="6">
    <source>
        <dbReference type="PROSITE" id="PS51194"/>
    </source>
</evidence>
<dbReference type="InterPro" id="IPR011545">
    <property type="entry name" value="DEAD/DEAH_box_helicase_dom"/>
</dbReference>
<reference evidence="7" key="2">
    <citation type="submission" date="2020-03" db="EMBL/GenBank/DDBJ databases">
        <title>Flavobacteriaceae bacterium strain TP-CH-4, a member of the family Flavobacteriaceae isolated from a deep-sea seamount.</title>
        <authorList>
            <person name="Zhang D.-C."/>
        </authorList>
    </citation>
    <scope>NUCLEOTIDE SEQUENCE</scope>
    <source>
        <strain evidence="7">TP-CH-4</strain>
    </source>
</reference>